<keyword evidence="5" id="KW-0689">Ribosomal protein</keyword>
<evidence type="ECO:0000313" key="6">
    <source>
        <dbReference type="Proteomes" id="UP001152797"/>
    </source>
</evidence>
<dbReference type="EMBL" id="CAMXCT020001735">
    <property type="protein sequence ID" value="CAL1145985.1"/>
    <property type="molecule type" value="Genomic_DNA"/>
</dbReference>
<dbReference type="EMBL" id="CAMXCT010001735">
    <property type="protein sequence ID" value="CAI3992610.1"/>
    <property type="molecule type" value="Genomic_DNA"/>
</dbReference>
<reference evidence="3" key="1">
    <citation type="submission" date="2022-10" db="EMBL/GenBank/DDBJ databases">
        <authorList>
            <person name="Chen Y."/>
            <person name="Dougan E. K."/>
            <person name="Chan C."/>
            <person name="Rhodes N."/>
            <person name="Thang M."/>
        </authorList>
    </citation>
    <scope>NUCLEOTIDE SEQUENCE</scope>
</reference>
<keyword evidence="5" id="KW-0687">Ribonucleoprotein</keyword>
<evidence type="ECO:0000313" key="3">
    <source>
        <dbReference type="EMBL" id="CAI3992610.1"/>
    </source>
</evidence>
<feature type="region of interest" description="Disordered" evidence="1">
    <location>
        <begin position="486"/>
        <end position="509"/>
    </location>
</feature>
<reference evidence="4" key="2">
    <citation type="submission" date="2024-04" db="EMBL/GenBank/DDBJ databases">
        <authorList>
            <person name="Chen Y."/>
            <person name="Shah S."/>
            <person name="Dougan E. K."/>
            <person name="Thang M."/>
            <person name="Chan C."/>
        </authorList>
    </citation>
    <scope>NUCLEOTIDE SEQUENCE [LARGE SCALE GENOMIC DNA]</scope>
</reference>
<keyword evidence="6" id="KW-1185">Reference proteome</keyword>
<dbReference type="Proteomes" id="UP001152797">
    <property type="component" value="Unassembled WGS sequence"/>
</dbReference>
<dbReference type="AlphaFoldDB" id="A0A9P1CJA1"/>
<evidence type="ECO:0000256" key="1">
    <source>
        <dbReference type="SAM" id="MobiDB-lite"/>
    </source>
</evidence>
<evidence type="ECO:0000256" key="2">
    <source>
        <dbReference type="SAM" id="SignalP"/>
    </source>
</evidence>
<protein>
    <submittedName>
        <fullName evidence="5">60S ribosomal protein L35</fullName>
    </submittedName>
</protein>
<name>A0A9P1CJA1_9DINO</name>
<accession>A0A9P1CJA1</accession>
<evidence type="ECO:0000313" key="5">
    <source>
        <dbReference type="EMBL" id="CAL4779922.1"/>
    </source>
</evidence>
<dbReference type="GO" id="GO:0005840">
    <property type="term" value="C:ribosome"/>
    <property type="evidence" value="ECO:0007669"/>
    <property type="project" value="UniProtKB-KW"/>
</dbReference>
<comment type="caution">
    <text evidence="3">The sequence shown here is derived from an EMBL/GenBank/DDBJ whole genome shotgun (WGS) entry which is preliminary data.</text>
</comment>
<gene>
    <name evidence="3" type="ORF">C1SCF055_LOCUS19426</name>
</gene>
<organism evidence="3">
    <name type="scientific">Cladocopium goreaui</name>
    <dbReference type="NCBI Taxonomy" id="2562237"/>
    <lineage>
        <taxon>Eukaryota</taxon>
        <taxon>Sar</taxon>
        <taxon>Alveolata</taxon>
        <taxon>Dinophyceae</taxon>
        <taxon>Suessiales</taxon>
        <taxon>Symbiodiniaceae</taxon>
        <taxon>Cladocopium</taxon>
    </lineage>
</organism>
<proteinExistence type="predicted"/>
<sequence length="595" mass="62008">MQIPLVAALCAVTISVSNASEDTTWTGQRKALLRQEFSSISAATANRRNGDHLKKVEHDSAQESLRQPTASDTIKAELQLAAKDLQISPDETAQVVFASQAVVPPAPEATNTSLTDSVFFAAEMLGLSSQQVDHLKVAMANLDHRSYVHILQVLRAAAKAATTAATLSVPAKVAAVVTAAAKANYSAEEVGAAAAAASLSLADDAASTTVPLQGLADAVGQLGVEGQAAVVAAAGGESWRSQRMIAEMFQAISSTTPVFQWDSINAHPFGLDPEIVGDAVKDQMESLDIPEQEKMDIVNAAVNAAAAAERPNLRMNGTEGLDSNLAGDLLALAASAFSAGFRDQEVAIFKTKWQEMTSQQRAVAKRSFDALASARVVAGLRNLGEGNLSTNVASAVKAFEDAGASANDAAHVAAEVLRATRAANAGDAGDAAVKDKTQLQKTVEDVKSARLSDQQAQAILKVMAGFSPADTIPVATAWAAIGGKVPAPSTTQAPFPLQEEREKGQPRLSAPTTGMDLQALEDLNVVAFAALQEGIGLDLVDRADRIAKGMSPSEQMTAAAAIIRLPRRMSQPEGGPQVEKEVTPEELEVAVGVRS</sequence>
<keyword evidence="2" id="KW-0732">Signal</keyword>
<feature type="signal peptide" evidence="2">
    <location>
        <begin position="1"/>
        <end position="19"/>
    </location>
</feature>
<dbReference type="EMBL" id="CAMXCT030001735">
    <property type="protein sequence ID" value="CAL4779922.1"/>
    <property type="molecule type" value="Genomic_DNA"/>
</dbReference>
<feature type="chain" id="PRO_5043270501" evidence="2">
    <location>
        <begin position="20"/>
        <end position="595"/>
    </location>
</feature>
<evidence type="ECO:0000313" key="4">
    <source>
        <dbReference type="EMBL" id="CAL1145985.1"/>
    </source>
</evidence>